<sequence length="625" mass="69266">MWRKAMRVSVDTARPLAKLNSSLAERFTSKPVADWWSGIYSTYRQEYARLMLEDMPLFQCSCSKYCRRFAQSGAIGENRARKHIYCNFHCERQRFLITNAHLTAPLPSPRPSTTTYAGYTTIDGSSLEKGLFSGGGPSHRYKILAYYPGVVVMGKETEPFDVQIPGRVYMVLRPFTTNGGLTFEDENTRLCNYSPMCKACRERLPKSEHPAQSQAINGHDMNKSGPEESGSFPRRGDVAQKKSPPRTRSKAHTEGVGAKHTEERRLPGNPTASTPKLVGASVAVRAPPSTRATVTKAGRLNGNLDGKLSWKLLRKGRVRKLADLLREDGEGGQAVVTGKVKCVKRDTHSRIRGLSPSISGTTKHGLPQRTRRLTDVMIQSKKQAERYQRHADATADKKERDEGDACSSCAALKGSIQRFISQFQDVKKEEQSLEGGALSTIVGNAMRINEPPIICREQSDKYKKHLRINGAKIDTEAKFDELFEVLGTSSALQAGGAVRLVPTLSAAFVFPKFNAIRGGDYVCCFAVSVSSVDIPRGAEIFALYGDTYSTASDPPRADAERSREGTPCADNVFSGRNYDEAVNLHTSFKQVKVNSRETLELVEDDTDLLKVISERDYFQVRKSLE</sequence>
<keyword evidence="3" id="KW-1185">Reference proteome</keyword>
<dbReference type="Proteomes" id="UP001190700">
    <property type="component" value="Unassembled WGS sequence"/>
</dbReference>
<organism evidence="2 3">
    <name type="scientific">Cymbomonas tetramitiformis</name>
    <dbReference type="NCBI Taxonomy" id="36881"/>
    <lineage>
        <taxon>Eukaryota</taxon>
        <taxon>Viridiplantae</taxon>
        <taxon>Chlorophyta</taxon>
        <taxon>Pyramimonadophyceae</taxon>
        <taxon>Pyramimonadales</taxon>
        <taxon>Pyramimonadaceae</taxon>
        <taxon>Cymbomonas</taxon>
    </lineage>
</organism>
<name>A0AAE0L3A0_9CHLO</name>
<evidence type="ECO:0000313" key="2">
    <source>
        <dbReference type="EMBL" id="KAK3270257.1"/>
    </source>
</evidence>
<dbReference type="AlphaFoldDB" id="A0AAE0L3A0"/>
<evidence type="ECO:0000313" key="3">
    <source>
        <dbReference type="Proteomes" id="UP001190700"/>
    </source>
</evidence>
<accession>A0AAE0L3A0</accession>
<reference evidence="2 3" key="1">
    <citation type="journal article" date="2015" name="Genome Biol. Evol.">
        <title>Comparative Genomics of a Bacterivorous Green Alga Reveals Evolutionary Causalities and Consequences of Phago-Mixotrophic Mode of Nutrition.</title>
        <authorList>
            <person name="Burns J.A."/>
            <person name="Paasch A."/>
            <person name="Narechania A."/>
            <person name="Kim E."/>
        </authorList>
    </citation>
    <scope>NUCLEOTIDE SEQUENCE [LARGE SCALE GENOMIC DNA]</scope>
    <source>
        <strain evidence="2 3">PLY_AMNH</strain>
    </source>
</reference>
<protein>
    <submittedName>
        <fullName evidence="2">Uncharacterized protein</fullName>
    </submittedName>
</protein>
<feature type="region of interest" description="Disordered" evidence="1">
    <location>
        <begin position="204"/>
        <end position="280"/>
    </location>
</feature>
<gene>
    <name evidence="2" type="ORF">CYMTET_21333</name>
</gene>
<dbReference type="EMBL" id="LGRX02010498">
    <property type="protein sequence ID" value="KAK3270257.1"/>
    <property type="molecule type" value="Genomic_DNA"/>
</dbReference>
<feature type="compositionally biased region" description="Basic and acidic residues" evidence="1">
    <location>
        <begin position="251"/>
        <end position="266"/>
    </location>
</feature>
<proteinExistence type="predicted"/>
<evidence type="ECO:0000256" key="1">
    <source>
        <dbReference type="SAM" id="MobiDB-lite"/>
    </source>
</evidence>
<comment type="caution">
    <text evidence="2">The sequence shown here is derived from an EMBL/GenBank/DDBJ whole genome shotgun (WGS) entry which is preliminary data.</text>
</comment>